<dbReference type="eggNOG" id="COG4974">
    <property type="taxonomic scope" value="Bacteria"/>
</dbReference>
<evidence type="ECO:0000259" key="2">
    <source>
        <dbReference type="Pfam" id="PF13495"/>
    </source>
</evidence>
<dbReference type="AlphaFoldDB" id="D0L1A4"/>
<dbReference type="RefSeq" id="WP_012824511.1">
    <property type="nucleotide sequence ID" value="NC_013422.1"/>
</dbReference>
<dbReference type="Gene3D" id="1.10.150.130">
    <property type="match status" value="1"/>
</dbReference>
<keyword evidence="4" id="KW-1185">Reference proteome</keyword>
<reference evidence="3 4" key="1">
    <citation type="submission" date="2009-10" db="EMBL/GenBank/DDBJ databases">
        <title>Complete sequence of Halothiobacillus neapolitanus c2.</title>
        <authorList>
            <consortium name="US DOE Joint Genome Institute"/>
            <person name="Lucas S."/>
            <person name="Copeland A."/>
            <person name="Lapidus A."/>
            <person name="Glavina del Rio T."/>
            <person name="Tice H."/>
            <person name="Bruce D."/>
            <person name="Goodwin L."/>
            <person name="Pitluck S."/>
            <person name="Davenport K."/>
            <person name="Brettin T."/>
            <person name="Detter J.C."/>
            <person name="Han C."/>
            <person name="Tapia R."/>
            <person name="Larimer F."/>
            <person name="Land M."/>
            <person name="Hauser L."/>
            <person name="Kyrpides N."/>
            <person name="Mikhailova N."/>
            <person name="Kerfeld C."/>
            <person name="Cannon G."/>
            <person name="Heinhort S."/>
        </authorList>
    </citation>
    <scope>NUCLEOTIDE SEQUENCE [LARGE SCALE GENOMIC DNA]</scope>
    <source>
        <strain evidence="4">ATCC 23641 / c2</strain>
    </source>
</reference>
<dbReference type="HOGENOM" id="CLU_2990412_0_0_6"/>
<proteinExistence type="predicted"/>
<evidence type="ECO:0000313" key="3">
    <source>
        <dbReference type="EMBL" id="ACX96477.1"/>
    </source>
</evidence>
<dbReference type="STRING" id="555778.Hneap_1651"/>
<name>D0L1A4_HALNC</name>
<evidence type="ECO:0000256" key="1">
    <source>
        <dbReference type="ARBA" id="ARBA00023125"/>
    </source>
</evidence>
<dbReference type="InterPro" id="IPR010998">
    <property type="entry name" value="Integrase_recombinase_N"/>
</dbReference>
<accession>D0L1A4</accession>
<dbReference type="Proteomes" id="UP000009102">
    <property type="component" value="Chromosome"/>
</dbReference>
<dbReference type="KEGG" id="hna:Hneap_1651"/>
<organism evidence="3 4">
    <name type="scientific">Halothiobacillus neapolitanus (strain ATCC 23641 / DSM 15147 / CIP 104769 / NCIMB 8539 / c2)</name>
    <name type="common">Thiobacillus neapolitanus</name>
    <dbReference type="NCBI Taxonomy" id="555778"/>
    <lineage>
        <taxon>Bacteria</taxon>
        <taxon>Pseudomonadati</taxon>
        <taxon>Pseudomonadota</taxon>
        <taxon>Gammaproteobacteria</taxon>
        <taxon>Chromatiales</taxon>
        <taxon>Halothiobacillaceae</taxon>
        <taxon>Halothiobacillus</taxon>
    </lineage>
</organism>
<dbReference type="GO" id="GO:0015074">
    <property type="term" value="P:DNA integration"/>
    <property type="evidence" value="ECO:0007669"/>
    <property type="project" value="InterPro"/>
</dbReference>
<dbReference type="EMBL" id="CP001801">
    <property type="protein sequence ID" value="ACX96477.1"/>
    <property type="molecule type" value="Genomic_DNA"/>
</dbReference>
<sequence>MNINTPWPKLLDQVRDLIRTKNYSIRTENQYLQWIRRFILFHGKRHPLDMGAPKGYA</sequence>
<dbReference type="GO" id="GO:0003677">
    <property type="term" value="F:DNA binding"/>
    <property type="evidence" value="ECO:0007669"/>
    <property type="project" value="UniProtKB-KW"/>
</dbReference>
<evidence type="ECO:0000313" key="4">
    <source>
        <dbReference type="Proteomes" id="UP000009102"/>
    </source>
</evidence>
<protein>
    <submittedName>
        <fullName evidence="3">Integron integrase</fullName>
    </submittedName>
</protein>
<dbReference type="Pfam" id="PF13495">
    <property type="entry name" value="Phage_int_SAM_4"/>
    <property type="match status" value="1"/>
</dbReference>
<feature type="domain" description="Integrase SAM-like N-terminal" evidence="2">
    <location>
        <begin position="10"/>
        <end position="51"/>
    </location>
</feature>
<keyword evidence="1" id="KW-0238">DNA-binding</keyword>
<gene>
    <name evidence="3" type="ordered locus">Hneap_1651</name>
</gene>
<dbReference type="InterPro" id="IPR004107">
    <property type="entry name" value="Integrase_SAM-like_N"/>
</dbReference>